<dbReference type="CDD" id="cd03801">
    <property type="entry name" value="GT4_PimA-like"/>
    <property type="match status" value="1"/>
</dbReference>
<dbReference type="Pfam" id="PF13439">
    <property type="entry name" value="Glyco_transf_4"/>
    <property type="match status" value="1"/>
</dbReference>
<evidence type="ECO:0000256" key="2">
    <source>
        <dbReference type="ARBA" id="ARBA00022679"/>
    </source>
</evidence>
<sequence>MRIAIVMPHSSAHRDSGDRVRTETLVNVLRSGGHEVAVFYPRFNSSEQPASYEVAVDIPRHSLTAWRVHMRLVSLFDRFAIFEMAGVKQLLRSAVEHYDPDVVDIQHTHLWFDCRVPVVVTAHNIESMFSGRRGWAGWRAHRVREREVEALSRAAATVVFSSIDGQRARSLCSDVDPVVVVLGTGESASPHRIRNSIDAVGFIGSFDYLPNRQALSWLLAWWSSRGVSNGIESLILVGRSLSRAVSRVPASVITRSDVPDVVRSSEDFDVLIVPLWSGGGVRVKIIEALGRGLPVVCTPLACEGIEVSDGREVLLFDSADELDAVLGKLSSSNERARMSTAQRETWKAKYSADAMAGQLVDVYLSVCSAGTGN</sequence>
<dbReference type="Proteomes" id="UP001520140">
    <property type="component" value="Unassembled WGS sequence"/>
</dbReference>
<proteinExistence type="predicted"/>
<keyword evidence="2" id="KW-0808">Transferase</keyword>
<keyword evidence="5" id="KW-1185">Reference proteome</keyword>
<evidence type="ECO:0000313" key="4">
    <source>
        <dbReference type="EMBL" id="MBY6322225.1"/>
    </source>
</evidence>
<dbReference type="InterPro" id="IPR028098">
    <property type="entry name" value="Glyco_trans_4-like_N"/>
</dbReference>
<dbReference type="PANTHER" id="PTHR12526">
    <property type="entry name" value="GLYCOSYLTRANSFERASE"/>
    <property type="match status" value="1"/>
</dbReference>
<keyword evidence="1" id="KW-0328">Glycosyltransferase</keyword>
<protein>
    <submittedName>
        <fullName evidence="4">Glycosyltransferase family 4 protein</fullName>
    </submittedName>
</protein>
<evidence type="ECO:0000313" key="5">
    <source>
        <dbReference type="Proteomes" id="UP001520140"/>
    </source>
</evidence>
<dbReference type="Pfam" id="PF13692">
    <property type="entry name" value="Glyco_trans_1_4"/>
    <property type="match status" value="1"/>
</dbReference>
<dbReference type="EMBL" id="JABUKG010000017">
    <property type="protein sequence ID" value="MBY6322225.1"/>
    <property type="molecule type" value="Genomic_DNA"/>
</dbReference>
<dbReference type="Gene3D" id="3.40.50.2000">
    <property type="entry name" value="Glycogen Phosphorylase B"/>
    <property type="match status" value="2"/>
</dbReference>
<name>A0ABS7NXY4_9NOCA</name>
<dbReference type="SUPFAM" id="SSF53756">
    <property type="entry name" value="UDP-Glycosyltransferase/glycogen phosphorylase"/>
    <property type="match status" value="1"/>
</dbReference>
<accession>A0ABS7NXY4</accession>
<feature type="domain" description="Glycosyltransferase subfamily 4-like N-terminal" evidence="3">
    <location>
        <begin position="21"/>
        <end position="170"/>
    </location>
</feature>
<evidence type="ECO:0000256" key="1">
    <source>
        <dbReference type="ARBA" id="ARBA00022676"/>
    </source>
</evidence>
<reference evidence="4 5" key="1">
    <citation type="submission" date="2020-06" db="EMBL/GenBank/DDBJ databases">
        <title>Taxonomy, biology and ecology of Rhodococcus bacteria occurring in California pistachio and other woody hosts as revealed by genome sequence analyses.</title>
        <authorList>
            <person name="Gai Y."/>
            <person name="Riely B."/>
        </authorList>
    </citation>
    <scope>NUCLEOTIDE SEQUENCE [LARGE SCALE GENOMIC DNA]</scope>
    <source>
        <strain evidence="4 5">BP-284</strain>
    </source>
</reference>
<dbReference type="RefSeq" id="WP_082833948.1">
    <property type="nucleotide sequence ID" value="NZ_JABUKF010000018.1"/>
</dbReference>
<organism evidence="4 5">
    <name type="scientific">Rhodococcoides kroppenstedtii</name>
    <dbReference type="NCBI Taxonomy" id="293050"/>
    <lineage>
        <taxon>Bacteria</taxon>
        <taxon>Bacillati</taxon>
        <taxon>Actinomycetota</taxon>
        <taxon>Actinomycetes</taxon>
        <taxon>Mycobacteriales</taxon>
        <taxon>Nocardiaceae</taxon>
        <taxon>Rhodococcoides</taxon>
    </lineage>
</organism>
<evidence type="ECO:0000259" key="3">
    <source>
        <dbReference type="Pfam" id="PF13439"/>
    </source>
</evidence>
<comment type="caution">
    <text evidence="4">The sequence shown here is derived from an EMBL/GenBank/DDBJ whole genome shotgun (WGS) entry which is preliminary data.</text>
</comment>
<gene>
    <name evidence="4" type="ORF">HQ605_15460</name>
</gene>